<evidence type="ECO:0000313" key="1">
    <source>
        <dbReference type="EMBL" id="GMI15609.1"/>
    </source>
</evidence>
<feature type="non-terminal residue" evidence="1">
    <location>
        <position position="31"/>
    </location>
</feature>
<dbReference type="EMBL" id="BRXW01000234">
    <property type="protein sequence ID" value="GMI15609.1"/>
    <property type="molecule type" value="Genomic_DNA"/>
</dbReference>
<organism evidence="1 2">
    <name type="scientific">Triparma laevis f. longispina</name>
    <dbReference type="NCBI Taxonomy" id="1714387"/>
    <lineage>
        <taxon>Eukaryota</taxon>
        <taxon>Sar</taxon>
        <taxon>Stramenopiles</taxon>
        <taxon>Ochrophyta</taxon>
        <taxon>Bolidophyceae</taxon>
        <taxon>Parmales</taxon>
        <taxon>Triparmaceae</taxon>
        <taxon>Triparma</taxon>
    </lineage>
</organism>
<proteinExistence type="predicted"/>
<keyword evidence="2" id="KW-1185">Reference proteome</keyword>
<accession>A0A9W7FMV6</accession>
<sequence length="31" mass="3474">MAHSTGGAKRTFQDALEESLRVSVRDMRNPL</sequence>
<reference evidence="2" key="1">
    <citation type="journal article" date="2023" name="Commun. Biol.">
        <title>Genome analysis of Parmales, the sister group of diatoms, reveals the evolutionary specialization of diatoms from phago-mixotrophs to photoautotrophs.</title>
        <authorList>
            <person name="Ban H."/>
            <person name="Sato S."/>
            <person name="Yoshikawa S."/>
            <person name="Yamada K."/>
            <person name="Nakamura Y."/>
            <person name="Ichinomiya M."/>
            <person name="Sato N."/>
            <person name="Blanc-Mathieu R."/>
            <person name="Endo H."/>
            <person name="Kuwata A."/>
            <person name="Ogata H."/>
        </authorList>
    </citation>
    <scope>NUCLEOTIDE SEQUENCE [LARGE SCALE GENOMIC DNA]</scope>
    <source>
        <strain evidence="2">NIES 3700</strain>
    </source>
</reference>
<protein>
    <submittedName>
        <fullName evidence="1">Uncharacterized protein</fullName>
    </submittedName>
</protein>
<name>A0A9W7FMV6_9STRA</name>
<dbReference type="Proteomes" id="UP001165122">
    <property type="component" value="Unassembled WGS sequence"/>
</dbReference>
<evidence type="ECO:0000313" key="2">
    <source>
        <dbReference type="Proteomes" id="UP001165122"/>
    </source>
</evidence>
<comment type="caution">
    <text evidence="1">The sequence shown here is derived from an EMBL/GenBank/DDBJ whole genome shotgun (WGS) entry which is preliminary data.</text>
</comment>
<dbReference type="AlphaFoldDB" id="A0A9W7FMV6"/>
<gene>
    <name evidence="1" type="ORF">TrLO_g14960</name>
</gene>